<gene>
    <name evidence="1" type="ORF">BJG266_LOCUS22862</name>
    <name evidence="2" type="ORF">BJG266_LOCUS35738</name>
    <name evidence="3" type="ORF">QVE165_LOCUS46583</name>
    <name evidence="4" type="ORF">QVE165_LOCUS52773</name>
</gene>
<accession>A0A814R377</accession>
<dbReference type="PANTHER" id="PTHR24114">
    <property type="entry name" value="LEUCINE RICH REPEAT FAMILY PROTEIN"/>
    <property type="match status" value="1"/>
</dbReference>
<sequence>MSQSDVKFVTRFIPPDHISSVTFSDADTKRLDEIHLFLTIFDIRRFNGLKSLNFGQTNAQSRQKLTILSKIIDQHNLFPLRLSNLDYLVGHIFRPVQHVLKHLAIHICTYYQYRNILHSLPNLQTFQVEYCDNNDNDETVRSSAIDRTYHQLKSLTIYNCQLPIEYLRLFLLLTPVLVNLKLISPRKVYGPVFDGSFWEQFIQIRLTQLKKFEFFFVYPVQRNLPVHSVNSIIATFRTSFWINDKHWFATCDHVVKTSQIILYTKPICMNDCEILVRCETLPLNSVCRLIKHRTNGRDDIIATETLTVLDLAGYSIGEQGAQDLADALLNDVTLNTLNLQETHIGDSGLQQLAYALEKNTTLTTLHVGNNEIGIFGAQQLADALQINLTLLTLHLPLNQIMNEALQYLTNGLQYNTTLTTLDLRFNSIGDNDAKQLANVLENNKSLITLDLSGNSLGAAGVQFLVDALTRNNTLTTLDLRGNNFGAKGAQFVADALPHITTLTTLNLSCNLIWNKGAKFIADALLYNTSLSILDLSGNDIEEAGAQDLANALQNNTVIFSFLYS</sequence>
<proteinExistence type="predicted"/>
<dbReference type="EMBL" id="CAJNOI010000946">
    <property type="protein sequence ID" value="CAF1365512.1"/>
    <property type="molecule type" value="Genomic_DNA"/>
</dbReference>
<reference evidence="1" key="1">
    <citation type="submission" date="2021-02" db="EMBL/GenBank/DDBJ databases">
        <authorList>
            <person name="Nowell W R."/>
        </authorList>
    </citation>
    <scope>NUCLEOTIDE SEQUENCE</scope>
</reference>
<dbReference type="EMBL" id="CAJNOI010000146">
    <property type="protein sequence ID" value="CAF1128460.1"/>
    <property type="molecule type" value="Genomic_DNA"/>
</dbReference>
<dbReference type="InterPro" id="IPR052394">
    <property type="entry name" value="LRR-containing"/>
</dbReference>
<dbReference type="SUPFAM" id="SSF52047">
    <property type="entry name" value="RNI-like"/>
    <property type="match status" value="1"/>
</dbReference>
<dbReference type="AlphaFoldDB" id="A0A814R377"/>
<dbReference type="Pfam" id="PF13516">
    <property type="entry name" value="LRR_6"/>
    <property type="match status" value="7"/>
</dbReference>
<evidence type="ECO:0000313" key="2">
    <source>
        <dbReference type="EMBL" id="CAF1365512.1"/>
    </source>
</evidence>
<dbReference type="EMBL" id="CAJNOM010000697">
    <property type="protein sequence ID" value="CAF1544537.1"/>
    <property type="molecule type" value="Genomic_DNA"/>
</dbReference>
<dbReference type="SMART" id="SM00368">
    <property type="entry name" value="LRR_RI"/>
    <property type="match status" value="9"/>
</dbReference>
<dbReference type="InterPro" id="IPR001611">
    <property type="entry name" value="Leu-rich_rpt"/>
</dbReference>
<dbReference type="Proteomes" id="UP000663832">
    <property type="component" value="Unassembled WGS sequence"/>
</dbReference>
<dbReference type="Gene3D" id="3.80.10.10">
    <property type="entry name" value="Ribonuclease Inhibitor"/>
    <property type="match status" value="4"/>
</dbReference>
<keyword evidence="5" id="KW-1185">Reference proteome</keyword>
<organism evidence="1 6">
    <name type="scientific">Adineta steineri</name>
    <dbReference type="NCBI Taxonomy" id="433720"/>
    <lineage>
        <taxon>Eukaryota</taxon>
        <taxon>Metazoa</taxon>
        <taxon>Spiralia</taxon>
        <taxon>Gnathifera</taxon>
        <taxon>Rotifera</taxon>
        <taxon>Eurotatoria</taxon>
        <taxon>Bdelloidea</taxon>
        <taxon>Adinetida</taxon>
        <taxon>Adinetidae</taxon>
        <taxon>Adineta</taxon>
    </lineage>
</organism>
<evidence type="ECO:0000313" key="1">
    <source>
        <dbReference type="EMBL" id="CAF1128460.1"/>
    </source>
</evidence>
<evidence type="ECO:0000313" key="5">
    <source>
        <dbReference type="Proteomes" id="UP000663832"/>
    </source>
</evidence>
<evidence type="ECO:0000313" key="6">
    <source>
        <dbReference type="Proteomes" id="UP000663877"/>
    </source>
</evidence>
<dbReference type="Proteomes" id="UP000663877">
    <property type="component" value="Unassembled WGS sequence"/>
</dbReference>
<dbReference type="PANTHER" id="PTHR24114:SF2">
    <property type="entry name" value="F-BOX DOMAIN-CONTAINING PROTEIN-RELATED"/>
    <property type="match status" value="1"/>
</dbReference>
<evidence type="ECO:0000313" key="4">
    <source>
        <dbReference type="EMBL" id="CAF1601970.1"/>
    </source>
</evidence>
<evidence type="ECO:0000313" key="3">
    <source>
        <dbReference type="EMBL" id="CAF1544537.1"/>
    </source>
</evidence>
<name>A0A814R377_9BILA</name>
<comment type="caution">
    <text evidence="1">The sequence shown here is derived from an EMBL/GenBank/DDBJ whole genome shotgun (WGS) entry which is preliminary data.</text>
</comment>
<protein>
    <submittedName>
        <fullName evidence="1">Uncharacterized protein</fullName>
    </submittedName>
</protein>
<dbReference type="EMBL" id="CAJNOM010001295">
    <property type="protein sequence ID" value="CAF1601970.1"/>
    <property type="molecule type" value="Genomic_DNA"/>
</dbReference>
<dbReference type="InterPro" id="IPR032675">
    <property type="entry name" value="LRR_dom_sf"/>
</dbReference>
<dbReference type="OrthoDB" id="8436363at2759"/>